<evidence type="ECO:0000256" key="5">
    <source>
        <dbReference type="ARBA" id="ARBA00022490"/>
    </source>
</evidence>
<accession>A0A3B1BZV6</accession>
<feature type="domain" description="Aminoacyl-tRNA synthetase class I anticodon-binding" evidence="13">
    <location>
        <begin position="404"/>
        <end position="522"/>
    </location>
</feature>
<dbReference type="GO" id="GO:0004824">
    <property type="term" value="F:lysine-tRNA ligase activity"/>
    <property type="evidence" value="ECO:0007669"/>
    <property type="project" value="UniProtKB-EC"/>
</dbReference>
<dbReference type="Gene3D" id="3.40.50.620">
    <property type="entry name" value="HUPs"/>
    <property type="match status" value="2"/>
</dbReference>
<evidence type="ECO:0000259" key="13">
    <source>
        <dbReference type="Pfam" id="PF19269"/>
    </source>
</evidence>
<dbReference type="InterPro" id="IPR001412">
    <property type="entry name" value="aa-tRNA-synth_I_CS"/>
</dbReference>
<dbReference type="SUPFAM" id="SSF48163">
    <property type="entry name" value="An anticodon-binding domain of class I aminoacyl-tRNA synthetases"/>
    <property type="match status" value="1"/>
</dbReference>
<evidence type="ECO:0000256" key="8">
    <source>
        <dbReference type="ARBA" id="ARBA00022840"/>
    </source>
</evidence>
<keyword evidence="7" id="KW-0547">Nucleotide-binding</keyword>
<comment type="catalytic activity">
    <reaction evidence="12">
        <text>tRNA(Lys) + L-lysine + ATP = L-lysyl-tRNA(Lys) + AMP + diphosphate</text>
        <dbReference type="Rhea" id="RHEA:20792"/>
        <dbReference type="Rhea" id="RHEA-COMP:9696"/>
        <dbReference type="Rhea" id="RHEA-COMP:9697"/>
        <dbReference type="ChEBI" id="CHEBI:30616"/>
        <dbReference type="ChEBI" id="CHEBI:32551"/>
        <dbReference type="ChEBI" id="CHEBI:33019"/>
        <dbReference type="ChEBI" id="CHEBI:78442"/>
        <dbReference type="ChEBI" id="CHEBI:78529"/>
        <dbReference type="ChEBI" id="CHEBI:456215"/>
        <dbReference type="EC" id="6.1.1.6"/>
    </reaction>
</comment>
<comment type="similarity">
    <text evidence="2">Belongs to the class-I aminoacyl-tRNA synthetase family.</text>
</comment>
<keyword evidence="10 14" id="KW-0030">Aminoacyl-tRNA synthetase</keyword>
<dbReference type="EC" id="6.1.1.6" evidence="3"/>
<dbReference type="AlphaFoldDB" id="A0A3B1BZV6"/>
<dbReference type="GO" id="GO:0005524">
    <property type="term" value="F:ATP binding"/>
    <property type="evidence" value="ECO:0007669"/>
    <property type="project" value="UniProtKB-KW"/>
</dbReference>
<dbReference type="SUPFAM" id="SSF52374">
    <property type="entry name" value="Nucleotidylyl transferase"/>
    <property type="match status" value="1"/>
</dbReference>
<dbReference type="NCBIfam" id="TIGR00467">
    <property type="entry name" value="lysS_arch"/>
    <property type="match status" value="1"/>
</dbReference>
<proteinExistence type="inferred from homology"/>
<evidence type="ECO:0000256" key="9">
    <source>
        <dbReference type="ARBA" id="ARBA00022917"/>
    </source>
</evidence>
<keyword evidence="6 14" id="KW-0436">Ligase</keyword>
<dbReference type="EMBL" id="UOGC01000061">
    <property type="protein sequence ID" value="VAX17843.1"/>
    <property type="molecule type" value="Genomic_DNA"/>
</dbReference>
<dbReference type="PANTHER" id="PTHR37940">
    <property type="entry name" value="LYSINE--TRNA LIGASE"/>
    <property type="match status" value="1"/>
</dbReference>
<keyword evidence="5" id="KW-0963">Cytoplasm</keyword>
<dbReference type="InterPro" id="IPR002904">
    <property type="entry name" value="Lys-tRNA-ligase"/>
</dbReference>
<dbReference type="PANTHER" id="PTHR37940:SF1">
    <property type="entry name" value="LYSINE--TRNA LIGASE"/>
    <property type="match status" value="1"/>
</dbReference>
<dbReference type="GO" id="GO:0005737">
    <property type="term" value="C:cytoplasm"/>
    <property type="evidence" value="ECO:0007669"/>
    <property type="project" value="UniProtKB-SubCell"/>
</dbReference>
<name>A0A3B1BZV6_9ZZZZ</name>
<dbReference type="InterPro" id="IPR008925">
    <property type="entry name" value="aa_tRNA-synth_I_cd-bd_sf"/>
</dbReference>
<evidence type="ECO:0000256" key="1">
    <source>
        <dbReference type="ARBA" id="ARBA00004496"/>
    </source>
</evidence>
<evidence type="ECO:0000256" key="6">
    <source>
        <dbReference type="ARBA" id="ARBA00022598"/>
    </source>
</evidence>
<evidence type="ECO:0000256" key="11">
    <source>
        <dbReference type="ARBA" id="ARBA00030563"/>
    </source>
</evidence>
<comment type="subcellular location">
    <subcellularLocation>
        <location evidence="1">Cytoplasm</location>
    </subcellularLocation>
</comment>
<organism evidence="14">
    <name type="scientific">hydrothermal vent metagenome</name>
    <dbReference type="NCBI Taxonomy" id="652676"/>
    <lineage>
        <taxon>unclassified sequences</taxon>
        <taxon>metagenomes</taxon>
        <taxon>ecological metagenomes</taxon>
    </lineage>
</organism>
<keyword evidence="8" id="KW-0067">ATP-binding</keyword>
<evidence type="ECO:0000256" key="10">
    <source>
        <dbReference type="ARBA" id="ARBA00023146"/>
    </source>
</evidence>
<evidence type="ECO:0000256" key="12">
    <source>
        <dbReference type="ARBA" id="ARBA00048573"/>
    </source>
</evidence>
<evidence type="ECO:0000256" key="2">
    <source>
        <dbReference type="ARBA" id="ARBA00005594"/>
    </source>
</evidence>
<evidence type="ECO:0000256" key="4">
    <source>
        <dbReference type="ARBA" id="ARBA00015745"/>
    </source>
</evidence>
<dbReference type="Pfam" id="PF01921">
    <property type="entry name" value="tRNA-synt_1f"/>
    <property type="match status" value="1"/>
</dbReference>
<sequence length="530" mass="60334">MNYTEWPFVEARRIKDRLERLGKTNVVAQTGYGPSGLPHIGTFGEVARTSFVLKALEIIAPEIDRHLIAFSDDMDGLREAPKNIPNREMVIEHLGKPLTSVPDPFGEEKSFAHNMNRKLQEFLDSFGFEYDFASSTAKYAEGAFNDGLKRVMNNNQKIIELFTKTISEDKRAAWSPFFPVCENCGKIYSTRVTNHDTENYKVSYVCDSSLEGKYTACGHTGEVSIFDGALKLGWKVDWALRWFSLGVDYEMHGEDLMESGRLSKKLVRVIGGKPPELFKYELFLDDEGKKISKKIGNGVSIDQWLSYGPVDSLLYFMYIKPQQTKKMGLPLLPKIIDQYLELVAKYDGETVDSPVTFITRLSKGAHAVSMGMGDKVVNYSMIYNLVLALNETDPAIVREYLLKYQPKIAENMEYFDQLIAEVLKYYKEVYLASKVDEEPVRDYDEAISAFCEELEKLKNSGEKPEADVIQNMSFRAAKERGINMKEWFKTLYLVFLKQSSGPKIGSFVVLLGLEKSIERLKTHMEKVSTK</sequence>
<gene>
    <name evidence="14" type="ORF">MNBD_NITROSPINAE01-213</name>
</gene>
<dbReference type="Gene3D" id="1.10.10.350">
    <property type="match status" value="1"/>
</dbReference>
<dbReference type="GO" id="GO:0006430">
    <property type="term" value="P:lysyl-tRNA aminoacylation"/>
    <property type="evidence" value="ECO:0007669"/>
    <property type="project" value="InterPro"/>
</dbReference>
<dbReference type="PROSITE" id="PS00178">
    <property type="entry name" value="AA_TRNA_LIGASE_I"/>
    <property type="match status" value="1"/>
</dbReference>
<reference evidence="14" key="1">
    <citation type="submission" date="2018-06" db="EMBL/GenBank/DDBJ databases">
        <authorList>
            <person name="Zhirakovskaya E."/>
        </authorList>
    </citation>
    <scope>NUCLEOTIDE SEQUENCE</scope>
</reference>
<evidence type="ECO:0000256" key="7">
    <source>
        <dbReference type="ARBA" id="ARBA00022741"/>
    </source>
</evidence>
<keyword evidence="9" id="KW-0648">Protein biosynthesis</keyword>
<dbReference type="HAMAP" id="MF_00177">
    <property type="entry name" value="Lys_tRNA_synth_class1"/>
    <property type="match status" value="1"/>
</dbReference>
<evidence type="ECO:0000256" key="3">
    <source>
        <dbReference type="ARBA" id="ARBA00013166"/>
    </source>
</evidence>
<dbReference type="InterPro" id="IPR045462">
    <property type="entry name" value="aa-tRNA-synth_I_cd-bd"/>
</dbReference>
<dbReference type="Pfam" id="PF19269">
    <property type="entry name" value="Anticodon_2"/>
    <property type="match status" value="1"/>
</dbReference>
<dbReference type="GO" id="GO:0000049">
    <property type="term" value="F:tRNA binding"/>
    <property type="evidence" value="ECO:0007669"/>
    <property type="project" value="InterPro"/>
</dbReference>
<dbReference type="InterPro" id="IPR020751">
    <property type="entry name" value="aa-tRNA-synth_I_codon-bd_sub2"/>
</dbReference>
<dbReference type="InterPro" id="IPR014729">
    <property type="entry name" value="Rossmann-like_a/b/a_fold"/>
</dbReference>
<protein>
    <recommendedName>
        <fullName evidence="4">Lysine--tRNA ligase</fullName>
        <ecNumber evidence="3">6.1.1.6</ecNumber>
    </recommendedName>
    <alternativeName>
        <fullName evidence="11">Lysyl-tRNA synthetase</fullName>
    </alternativeName>
</protein>
<evidence type="ECO:0000313" key="14">
    <source>
        <dbReference type="EMBL" id="VAX17843.1"/>
    </source>
</evidence>